<dbReference type="AlphaFoldDB" id="A0AAW4FNR0"/>
<gene>
    <name evidence="1" type="ORF">GFB56_18975</name>
</gene>
<sequence length="149" mass="16102">MDSGVLSSHDALLLASEVAAEAHQGQLDKTGQPYFRHCQRVANAVDGMDAKVVAYLHDVLEKGPGWSAQRLLEKGFDPVIVGAVVALTKEPAEPEPAFVRRAASNPLALPVKHADLLDNLEQALASRMETQKYLDGLRILEAEFGCLSD</sequence>
<reference evidence="1 2" key="1">
    <citation type="submission" date="2020-01" db="EMBL/GenBank/DDBJ databases">
        <title>Draft genome assembly of Ensifer adhaerens T173.</title>
        <authorList>
            <person name="Craig J.E."/>
            <person name="Stinchcombe J.R."/>
        </authorList>
    </citation>
    <scope>NUCLEOTIDE SEQUENCE [LARGE SCALE GENOMIC DNA]</scope>
    <source>
        <strain evidence="1 2">T173</strain>
    </source>
</reference>
<protein>
    <submittedName>
        <fullName evidence="1">HD domain-containing protein</fullName>
    </submittedName>
</protein>
<keyword evidence="2" id="KW-1185">Reference proteome</keyword>
<dbReference type="Proteomes" id="UP000744980">
    <property type="component" value="Unassembled WGS sequence"/>
</dbReference>
<proteinExistence type="predicted"/>
<accession>A0AAW4FNR0</accession>
<dbReference type="SUPFAM" id="SSF109604">
    <property type="entry name" value="HD-domain/PDEase-like"/>
    <property type="match status" value="1"/>
</dbReference>
<evidence type="ECO:0000313" key="1">
    <source>
        <dbReference type="EMBL" id="MBM3092870.1"/>
    </source>
</evidence>
<evidence type="ECO:0000313" key="2">
    <source>
        <dbReference type="Proteomes" id="UP000744980"/>
    </source>
</evidence>
<dbReference type="Gene3D" id="1.10.3210.10">
    <property type="entry name" value="Hypothetical protein af1432"/>
    <property type="match status" value="1"/>
</dbReference>
<dbReference type="EMBL" id="WXFA01000011">
    <property type="protein sequence ID" value="MBM3092870.1"/>
    <property type="molecule type" value="Genomic_DNA"/>
</dbReference>
<comment type="caution">
    <text evidence="1">The sequence shown here is derived from an EMBL/GenBank/DDBJ whole genome shotgun (WGS) entry which is preliminary data.</text>
</comment>
<organism evidence="1 2">
    <name type="scientific">Ensifer canadensis</name>
    <dbReference type="NCBI Taxonomy" id="555315"/>
    <lineage>
        <taxon>Bacteria</taxon>
        <taxon>Pseudomonadati</taxon>
        <taxon>Pseudomonadota</taxon>
        <taxon>Alphaproteobacteria</taxon>
        <taxon>Hyphomicrobiales</taxon>
        <taxon>Rhizobiaceae</taxon>
        <taxon>Sinorhizobium/Ensifer group</taxon>
        <taxon>Ensifer</taxon>
    </lineage>
</organism>
<dbReference type="RefSeq" id="WP_057221759.1">
    <property type="nucleotide sequence ID" value="NZ_CP083373.1"/>
</dbReference>
<dbReference type="Pfam" id="PF13328">
    <property type="entry name" value="HD_4"/>
    <property type="match status" value="1"/>
</dbReference>
<name>A0AAW4FNR0_9HYPH</name>